<reference evidence="1" key="1">
    <citation type="submission" date="2024-05" db="EMBL/GenBank/DDBJ databases">
        <authorList>
            <person name="Luo Y.-C."/>
            <person name="Nicholds J."/>
            <person name="Mortimer T."/>
            <person name="Maboni G."/>
        </authorList>
    </citation>
    <scope>NUCLEOTIDE SEQUENCE</scope>
    <source>
        <strain evidence="1">144863</strain>
    </source>
</reference>
<protein>
    <recommendedName>
        <fullName evidence="2">Rho termination factor N-terminal domain-containing protein</fullName>
    </recommendedName>
</protein>
<sequence length="120" mass="13051">MRIQYKTGGQREVRDSVGRRLVRVGIAREVKSGTYQTRDMLAATGAHPVIESRPDDAELGEQTAGIGNSIQPVDAVDLPVDDELDALDADQLRALAKERGVRVHHNAGAQKVREALRAAQ</sequence>
<evidence type="ECO:0000313" key="1">
    <source>
        <dbReference type="EMBL" id="XDJ68742.1"/>
    </source>
</evidence>
<dbReference type="AlphaFoldDB" id="A0AB39EMV7"/>
<dbReference type="RefSeq" id="WP_368655402.1">
    <property type="nucleotide sequence ID" value="NZ_CP158262.1"/>
</dbReference>
<organism evidence="1">
    <name type="scientific">Castellaniella ginsengisoli</name>
    <dbReference type="NCBI Taxonomy" id="546114"/>
    <lineage>
        <taxon>Bacteria</taxon>
        <taxon>Pseudomonadati</taxon>
        <taxon>Pseudomonadota</taxon>
        <taxon>Betaproteobacteria</taxon>
        <taxon>Burkholderiales</taxon>
        <taxon>Alcaligenaceae</taxon>
        <taxon>Castellaniella</taxon>
    </lineage>
</organism>
<dbReference type="EMBL" id="CP158262">
    <property type="protein sequence ID" value="XDJ68742.1"/>
    <property type="molecule type" value="Genomic_DNA"/>
</dbReference>
<name>A0AB39EMV7_9BURK</name>
<proteinExistence type="predicted"/>
<evidence type="ECO:0008006" key="2">
    <source>
        <dbReference type="Google" id="ProtNLM"/>
    </source>
</evidence>
<accession>A0AB39EMV7</accession>
<gene>
    <name evidence="1" type="ORF">ABRY94_11765</name>
</gene>